<keyword evidence="2" id="KW-1185">Reference proteome</keyword>
<dbReference type="Proteomes" id="UP000008068">
    <property type="component" value="Unassembled WGS sequence"/>
</dbReference>
<reference evidence="2" key="1">
    <citation type="submission" date="2011-07" db="EMBL/GenBank/DDBJ databases">
        <authorList>
            <consortium name="Caenorhabditis brenneri Sequencing and Analysis Consortium"/>
            <person name="Wilson R.K."/>
        </authorList>
    </citation>
    <scope>NUCLEOTIDE SEQUENCE [LARGE SCALE GENOMIC DNA]</scope>
    <source>
        <strain evidence="2">PB2801</strain>
    </source>
</reference>
<sequence>MCRKAADWFPEGNLAAMMSHVMPTWKGSEKFGLEFQNLRLGIIPKAEIELLHQHTWSTMRAYFQLSEQTAVSCVNYYKKYGRVMSVEQLYYVEFGIVLEYPELPLVYICDSGNSQLNGQQFPQEVINIVPLEY</sequence>
<dbReference type="SUPFAM" id="SSF101690">
    <property type="entry name" value="PAZ domain"/>
    <property type="match status" value="1"/>
</dbReference>
<proteinExistence type="predicted"/>
<dbReference type="AlphaFoldDB" id="G0N1L4"/>
<organism evidence="2">
    <name type="scientific">Caenorhabditis brenneri</name>
    <name type="common">Nematode worm</name>
    <dbReference type="NCBI Taxonomy" id="135651"/>
    <lineage>
        <taxon>Eukaryota</taxon>
        <taxon>Metazoa</taxon>
        <taxon>Ecdysozoa</taxon>
        <taxon>Nematoda</taxon>
        <taxon>Chromadorea</taxon>
        <taxon>Rhabditida</taxon>
        <taxon>Rhabditina</taxon>
        <taxon>Rhabditomorpha</taxon>
        <taxon>Rhabditoidea</taxon>
        <taxon>Rhabditidae</taxon>
        <taxon>Peloderinae</taxon>
        <taxon>Caenorhabditis</taxon>
    </lineage>
</organism>
<protein>
    <submittedName>
        <fullName evidence="1">Uncharacterized protein</fullName>
    </submittedName>
</protein>
<accession>G0N1L4</accession>
<dbReference type="HOGENOM" id="CLU_1908519_0_0_1"/>
<dbReference type="InterPro" id="IPR036085">
    <property type="entry name" value="PAZ_dom_sf"/>
</dbReference>
<dbReference type="EMBL" id="GL379827">
    <property type="protein sequence ID" value="EGT50074.1"/>
    <property type="molecule type" value="Genomic_DNA"/>
</dbReference>
<evidence type="ECO:0000313" key="1">
    <source>
        <dbReference type="EMBL" id="EGT50074.1"/>
    </source>
</evidence>
<evidence type="ECO:0000313" key="2">
    <source>
        <dbReference type="Proteomes" id="UP000008068"/>
    </source>
</evidence>
<name>G0N1L4_CAEBE</name>
<dbReference type="InParanoid" id="G0N1L4"/>
<gene>
    <name evidence="1" type="ORF">CAEBREN_03686</name>
</gene>